<feature type="transmembrane region" description="Helical" evidence="8">
    <location>
        <begin position="874"/>
        <end position="897"/>
    </location>
</feature>
<evidence type="ECO:0000256" key="7">
    <source>
        <dbReference type="SAM" id="MobiDB-lite"/>
    </source>
</evidence>
<keyword evidence="2" id="KW-0808">Transferase</keyword>
<evidence type="ECO:0000313" key="13">
    <source>
        <dbReference type="Proteomes" id="UP000219974"/>
    </source>
</evidence>
<evidence type="ECO:0000259" key="9">
    <source>
        <dbReference type="PROSITE" id="PS50011"/>
    </source>
</evidence>
<dbReference type="Proteomes" id="UP000069549">
    <property type="component" value="Chromosome 2"/>
</dbReference>
<feature type="region of interest" description="Disordered" evidence="7">
    <location>
        <begin position="2479"/>
        <end position="2507"/>
    </location>
</feature>
<evidence type="ECO:0000313" key="10">
    <source>
        <dbReference type="EMBL" id="CXH86960.1"/>
    </source>
</evidence>
<accession>A0A0Y9TLI3</accession>
<evidence type="ECO:0000256" key="8">
    <source>
        <dbReference type="SAM" id="Phobius"/>
    </source>
</evidence>
<evidence type="ECO:0000256" key="6">
    <source>
        <dbReference type="SAM" id="Coils"/>
    </source>
</evidence>
<keyword evidence="5" id="KW-0067">ATP-binding</keyword>
<evidence type="ECO:0000256" key="4">
    <source>
        <dbReference type="ARBA" id="ARBA00022777"/>
    </source>
</evidence>
<feature type="compositionally biased region" description="Basic residues" evidence="7">
    <location>
        <begin position="2488"/>
        <end position="2502"/>
    </location>
</feature>
<dbReference type="InterPro" id="IPR000719">
    <property type="entry name" value="Prot_kinase_dom"/>
</dbReference>
<dbReference type="EMBL" id="LT608266">
    <property type="protein sequence ID" value="SCM17003.1"/>
    <property type="molecule type" value="Genomic_DNA"/>
</dbReference>
<feature type="transmembrane region" description="Helical" evidence="8">
    <location>
        <begin position="794"/>
        <end position="823"/>
    </location>
</feature>
<dbReference type="Gene3D" id="3.30.200.20">
    <property type="entry name" value="Phosphorylase Kinase, domain 1"/>
    <property type="match status" value="1"/>
</dbReference>
<dbReference type="GO" id="GO:0004674">
    <property type="term" value="F:protein serine/threonine kinase activity"/>
    <property type="evidence" value="ECO:0007669"/>
    <property type="project" value="UniProtKB-KW"/>
</dbReference>
<evidence type="ECO:0000313" key="11">
    <source>
        <dbReference type="EMBL" id="SCM17003.1"/>
    </source>
</evidence>
<protein>
    <recommendedName>
        <fullName evidence="1">non-specific serine/threonine protein kinase</fullName>
        <ecNumber evidence="1">2.7.11.1</ecNumber>
    </recommendedName>
</protein>
<dbReference type="PANTHER" id="PTHR43671:SF13">
    <property type="entry name" value="SERINE_THREONINE-PROTEIN KINASE NEK2"/>
    <property type="match status" value="1"/>
</dbReference>
<keyword evidence="6" id="KW-0175">Coiled coil</keyword>
<sequence>MLNMVDQKKGINNGSSTGVINNINGKIKNEFIFMYLIAAGGFSCVYKIKKKKSNKFYALKKIKFSANESNYEKKVLLNLREIECLRKLKNHPNIVSMNDFWLEVVQTLSKSKRERRGRRKEQQREQMGDKRREKRQQQRREKRKEQNTNTKKRVLITLSDHKKKKLKHLSCPENALNISNITNNERNVLKKDNWKNLILLKNFKKEKHNYNFNHQIELNKYNIMCLWKILNQMCVCKNEKKNIESLLPEQLIKNFKNFLFEKYILAIYDDCSYLNNKNNKTFIFFNNNLGNILHYLWWSYLGKNGKEKKNDIFKLLKYVSDNIIKDNTNLYNIILEFRHSLIELSRFPSNELGNVILNMRIPPNGSCELSEYISNMAKINKLEIYRNKNTLEKFIFKINCNNFDVYKMWINFKNDIIYEGKDVYKEHRKINLKRKIIKKKDIWIKGKKEKHLKNTIGNKCIKKINIYYEKPIHVFVYKSLTYKRQKHHKLWRKHYNNKKNWKYCLNKHENSKKYILFSKICRLMKTQMNKFKREEKFEKKKKIAITNIKVNYNDFEQDISSFNIQIYNKKNKNQLINRIKEQYEQLSISLNPYKLTYENENILRYNEHNYLFGLKNDNEKENIYNAIYFLNFYIWIRREINEYAIISKKRQICQNSRNYQSKKKFYIKRHNQKTYFFENIIFYHYIIMLFLDIEKYKNKFVSLFQYNLYRKLLKISKRIVLMLHRIETNVICIFLLKHFEDYFIRKGIHIVQDKSDRSNKGDEIGIHKMVKIWKSMIAISLIFGKKMYKKKKNIFNFFIELFLNNIQINIFKKFEILYLIIYFYNYFEKSKQFDIEGIGDIIYVWLSLINLFYDDKGKCIKILSKIFAKLNKKLYYVYWGKLYIIMNWTTIVDTIFIRNVLSINREGNYYWVIIVLKMINYFVNVAYTLTRMDIFFIKVMIKFYTRIGSAAATNSVSKNSYNEIFNNIFTLNFMNYIIYNSYFENEKKNYDIYTKYAILFIYCFIIQAYYFDTLFNIRSLESNEIANNLFPGYNYSYKNILLFYERLGRVIKNSNNTKICKYMWRKFINMWSNSIVIKENIISCLTTSRHIYFNILMNFMKIYCLDNILHIKKKKKKMNTPIVLTSKNDLKKWKDCELTKNPKSVKKGILIKKKNRNNNKKYKKKLKETHFIYNIKKVLFKKLVNINIETILYEQNGQCYILVFGSVIKKKNGQIKVKDTKIVRDINIIRDYRIYFYNYLEYFYKNNAHISDNINLIYARKWPYNNKNAVKQFCPYFDKIKDGNRKDIVSLYGNKILVKQNFSKIGNKIKNKKNNLCKKKMRTQKSIYNSNYWREKKENKLLNGNVNIIKKYKSEKIKKKELENFFDNIVYSSENDDFKIIFENATNSNACSTVDLASPNELNTKRNNINKKLKFFKHKKNSKKQKNYKNHKSHKKIFFKSVNNANRFFVTNVEPNPIMSNNHQIADSNDIYNNFSIQKKYEYNHKNCGNIYNTKDCDENDSSYICFLINEHEGQVLSHRHKELYKNMLGMERGNILYRDNACKLKDDFSCLHDQCDNSMIKACGTNELIKESTKIKRENMDKINKMNEVNQHISLETLKYKCSFKKIDKNLIQNKKKIIIRKICQINKTFYFKYNKINDKKRIYFDSVLCKSERHKTYKKRNENIKVILLKTLKGESNEYVLTTYLTEIYSDNINDPFENSRKKINSNEIFYQKTFDMYCIEDEGEVYEEQKRVNKNNKKKKYINEMIKMDTIRTDFEDNFTNSYNKKCNILKMASNINNKNNSGKKERDIKRQFLITNKKKHENNIKIFYNLFKLEESNVNSNPQTNPYYETVIHDNEDNIFYCLYKYIQQQVYRYCNCDIDEYTSNCIDKNVNKWEWYGFIKENENYDKIKTEINSNSFYNCREKHNICNSYNSVYQLEFRKLGNASKEKNFEEKKKIIKIEFRKSFNNFKLPSLLCILKWDNFFKPHFIIRCDNFLHTYNIYFDFFILLMNLFHKGEGSNLYRFNSNKSIIYNPYLSHQIYMVTKYFISNVHKINNKLPIHLENDILEIYSYNRFLTIPNKCSFKNCGNDNNNYDQRSKKHYFTKCGILNTEKVKPSKKRRIGWDGQRQRKRKDIINTLNEENQNMFCKNKEKKEENYKKIDTNISQFSEKNPVSNIDNEKNKQNFIKNKKYKFNLYIRMEYCKDTIENYINRRTRINIKRNIEIINMIIMGLNYIHNNNIMHRDLKPSNIFISNNDIVKIGDFGLASYDYLDDHKINTTKEEEIQKDLIINKNCDKIFFCNKKKLFSNYNSVFPLENGQISDVHNTKGDYNESSISKSKKFAIQNKNRNLRSCKRIFQWWSTIGELNILSKNRRRLTKFKSGSNTIHIRKSTLDENIIVRHANKCHNLSFSQNREHIDRNRMKKCNIIKNHIIKSNKSEKMNISMNVFLRCTKTRRYFTDEDKSVETRKKCSKTSEEENGNICDTKKKKNDIGEKMDKNKIAAQKKKKKKENKHPIGRRSTNSSISSAIVVKRNAYCRLEIEKYFLSKSFQNCRSNKKKKYINIKTIKNKFCSASNKNFGAKWMRIYRKGLHHDDIQEKSADQTTEQMGGCNKTVASDFSSNLKNKKESINHTLGIGTKLYSAPEQLEGNKYTKSVDIFSLGLIIIDLFIKTETNMERTQILCNARERILPDLLIKKHPNVASLCKKMLSLDYKSRPTSAQLYNKIISAGDIFLPDKCP</sequence>
<dbReference type="Gene3D" id="1.10.510.10">
    <property type="entry name" value="Transferase(Phosphotransferase) domain 1"/>
    <property type="match status" value="2"/>
</dbReference>
<keyword evidence="10" id="KW-0723">Serine/threonine-protein kinase</keyword>
<dbReference type="SUPFAM" id="SSF56112">
    <property type="entry name" value="Protein kinase-like (PK-like)"/>
    <property type="match status" value="2"/>
</dbReference>
<keyword evidence="8" id="KW-1133">Transmembrane helix</keyword>
<dbReference type="PROSITE" id="PS50011">
    <property type="entry name" value="PROTEIN_KINASE_DOM"/>
    <property type="match status" value="1"/>
</dbReference>
<dbReference type="OMA" id="CELSEYI"/>
<evidence type="ECO:0000256" key="2">
    <source>
        <dbReference type="ARBA" id="ARBA00022679"/>
    </source>
</evidence>
<feature type="domain" description="Protein kinase" evidence="9">
    <location>
        <begin position="2084"/>
        <end position="2719"/>
    </location>
</feature>
<gene>
    <name evidence="10" type="primary">IK2</name>
    <name evidence="10" type="ORF">PBK173_000024000</name>
    <name evidence="11" type="ORF">PBSP11RLL_000021800</name>
</gene>
<dbReference type="PROSITE" id="PS00108">
    <property type="entry name" value="PROTEIN_KINASE_ST"/>
    <property type="match status" value="1"/>
</dbReference>
<dbReference type="InterPro" id="IPR011009">
    <property type="entry name" value="Kinase-like_dom_sf"/>
</dbReference>
<reference evidence="10 12" key="1">
    <citation type="submission" date="2016-02" db="EMBL/GenBank/DDBJ databases">
        <authorList>
            <consortium name="Pathogen Informatics"/>
        </authorList>
    </citation>
    <scope>NUCLEOTIDE SEQUENCE [LARGE SCALE GENOMIC DNA]</scope>
    <source>
        <strain evidence="10 12">K173</strain>
        <strain evidence="11 13">SP11 RLL</strain>
    </source>
</reference>
<dbReference type="Proteomes" id="UP000219974">
    <property type="component" value="Chromosome 2"/>
</dbReference>
<dbReference type="Pfam" id="PF00069">
    <property type="entry name" value="Pkinase"/>
    <property type="match status" value="3"/>
</dbReference>
<feature type="transmembrane region" description="Helical" evidence="8">
    <location>
        <begin position="909"/>
        <end position="930"/>
    </location>
</feature>
<dbReference type="EC" id="2.7.11.1" evidence="1"/>
<dbReference type="SMART" id="SM00220">
    <property type="entry name" value="S_TKc"/>
    <property type="match status" value="1"/>
</dbReference>
<keyword evidence="3" id="KW-0547">Nucleotide-binding</keyword>
<feature type="coiled-coil region" evidence="6">
    <location>
        <begin position="2120"/>
        <end position="2155"/>
    </location>
</feature>
<organism evidence="10 12">
    <name type="scientific">Plasmodium berghei</name>
    <dbReference type="NCBI Taxonomy" id="5821"/>
    <lineage>
        <taxon>Eukaryota</taxon>
        <taxon>Sar</taxon>
        <taxon>Alveolata</taxon>
        <taxon>Apicomplexa</taxon>
        <taxon>Aconoidasida</taxon>
        <taxon>Haemosporida</taxon>
        <taxon>Plasmodiidae</taxon>
        <taxon>Plasmodium</taxon>
        <taxon>Plasmodium (Vinckeia)</taxon>
    </lineage>
</organism>
<evidence type="ECO:0000256" key="1">
    <source>
        <dbReference type="ARBA" id="ARBA00012513"/>
    </source>
</evidence>
<evidence type="ECO:0000256" key="5">
    <source>
        <dbReference type="ARBA" id="ARBA00022840"/>
    </source>
</evidence>
<feature type="transmembrane region" description="Helical" evidence="8">
    <location>
        <begin position="835"/>
        <end position="853"/>
    </location>
</feature>
<feature type="compositionally biased region" description="Basic and acidic residues" evidence="7">
    <location>
        <begin position="120"/>
        <end position="146"/>
    </location>
</feature>
<evidence type="ECO:0000256" key="3">
    <source>
        <dbReference type="ARBA" id="ARBA00022741"/>
    </source>
</evidence>
<proteinExistence type="predicted"/>
<dbReference type="EMBL" id="LT160022">
    <property type="protein sequence ID" value="CXH86960.1"/>
    <property type="molecule type" value="Genomic_DNA"/>
</dbReference>
<name>A0A0Y9TLI3_PLABE</name>
<evidence type="ECO:0000313" key="12">
    <source>
        <dbReference type="Proteomes" id="UP000069549"/>
    </source>
</evidence>
<keyword evidence="4 10" id="KW-0418">Kinase</keyword>
<dbReference type="PANTHER" id="PTHR43671">
    <property type="entry name" value="SERINE/THREONINE-PROTEIN KINASE NEK"/>
    <property type="match status" value="1"/>
</dbReference>
<feature type="transmembrane region" description="Helical" evidence="8">
    <location>
        <begin position="992"/>
        <end position="1011"/>
    </location>
</feature>
<keyword evidence="8" id="KW-0812">Transmembrane</keyword>
<keyword evidence="8" id="KW-0472">Membrane</keyword>
<dbReference type="GO" id="GO:0005524">
    <property type="term" value="F:ATP binding"/>
    <property type="evidence" value="ECO:0007669"/>
    <property type="project" value="UniProtKB-KW"/>
</dbReference>
<feature type="transmembrane region" description="Helical" evidence="8">
    <location>
        <begin position="674"/>
        <end position="693"/>
    </location>
</feature>
<dbReference type="InterPro" id="IPR050660">
    <property type="entry name" value="NEK_Ser/Thr_kinase"/>
</dbReference>
<dbReference type="InterPro" id="IPR008271">
    <property type="entry name" value="Ser/Thr_kinase_AS"/>
</dbReference>
<feature type="region of interest" description="Disordered" evidence="7">
    <location>
        <begin position="112"/>
        <end position="153"/>
    </location>
</feature>
<dbReference type="VEuPathDB" id="PlasmoDB:PBANKA_0205800"/>